<dbReference type="RefSeq" id="WP_065792572.1">
    <property type="nucleotide sequence ID" value="NZ_MAUJ01000010.1"/>
</dbReference>
<dbReference type="Proteomes" id="UP000093366">
    <property type="component" value="Unassembled WGS sequence"/>
</dbReference>
<comment type="caution">
    <text evidence="1">The sequence shown here is derived from an EMBL/GenBank/DDBJ whole genome shotgun (WGS) entry which is preliminary data.</text>
</comment>
<dbReference type="AlphaFoldDB" id="A0A1C0TKL8"/>
<dbReference type="EMBL" id="MAUJ01000010">
    <property type="protein sequence ID" value="OCQ19101.1"/>
    <property type="molecule type" value="Genomic_DNA"/>
</dbReference>
<accession>A0A1C0TKL8</accession>
<proteinExistence type="predicted"/>
<name>A0A1C0TKL8_9GAMM</name>
<dbReference type="OrthoDB" id="6314755at2"/>
<reference evidence="2" key="1">
    <citation type="submission" date="2016-07" db="EMBL/GenBank/DDBJ databases">
        <authorList>
            <person name="Florea S."/>
            <person name="Webb J.S."/>
            <person name="Jaromczyk J."/>
            <person name="Schardl C.L."/>
        </authorList>
    </citation>
    <scope>NUCLEOTIDE SEQUENCE [LARGE SCALE GENOMIC DNA]</scope>
    <source>
        <strain evidence="2">IPB1</strain>
    </source>
</reference>
<sequence>MSRAKRRIRWRRVRILKPYNYYFHVGVKPQSSQLASQPQQVTQANKAAGMQPSTPQIDVLPVEHSRTVDAQQQTGHVEQSFELAPEEQSVAAEEAPVAVFEPGQNPYIFYLQQVPIMLTGLPQEVALPVPADIQVVSECDQSETNEGKNGTTSATESTLIETAPQVSERPPRQYNLRDIKREARTLLFWQNPDMALIRQSTQRQGVKSPHAADLPVRFGGHTSRSAQQRGFMAALDKHLQKRSLKLITWATFWHSPQALASWLTQLPLAHVYRILKSRHEASLSAITLEQFMVACLCHGPDGLINEAQLAHCVLPTMDVVNQFQFEGDPNELLEVLSARYSTSYWVLIRQQATPVLCERQSSLMMSAPWSTSGHIDNRLDWRLPAEVTLFTIPLNACSALEAHYVQMKNRWQPYLNMSLLEFMFSQQSLPDFPNSSDDILHRIDAST</sequence>
<organism evidence="1 2">
    <name type="scientific">Pseudoalteromonas luteoviolacea</name>
    <dbReference type="NCBI Taxonomy" id="43657"/>
    <lineage>
        <taxon>Bacteria</taxon>
        <taxon>Pseudomonadati</taxon>
        <taxon>Pseudomonadota</taxon>
        <taxon>Gammaproteobacteria</taxon>
        <taxon>Alteromonadales</taxon>
        <taxon>Pseudoalteromonadaceae</taxon>
        <taxon>Pseudoalteromonas</taxon>
    </lineage>
</organism>
<gene>
    <name evidence="1" type="ORF">A7985_21900</name>
</gene>
<evidence type="ECO:0000313" key="1">
    <source>
        <dbReference type="EMBL" id="OCQ19101.1"/>
    </source>
</evidence>
<evidence type="ECO:0000313" key="2">
    <source>
        <dbReference type="Proteomes" id="UP000093366"/>
    </source>
</evidence>
<protein>
    <submittedName>
        <fullName evidence="1">Uncharacterized protein</fullName>
    </submittedName>
</protein>